<name>A0A841GX05_9BACT</name>
<feature type="transmembrane region" description="Helical" evidence="1">
    <location>
        <begin position="92"/>
        <end position="110"/>
    </location>
</feature>
<proteinExistence type="predicted"/>
<sequence>MEEIRVPGLIHPNQQPWNEEIRVPDLVKWQERDWNAEQERSQNASWLSKSLIGIFGGSLAFNLLVLGFFVFFRAEAPDTDSYVTLLKEVATFHSTVFAPLLAFILGYYFSEGKRARSGD</sequence>
<comment type="caution">
    <text evidence="2">The sequence shown here is derived from an EMBL/GenBank/DDBJ whole genome shotgun (WGS) entry which is preliminary data.</text>
</comment>
<organism evidence="2 3">
    <name type="scientific">Longimicrobium terrae</name>
    <dbReference type="NCBI Taxonomy" id="1639882"/>
    <lineage>
        <taxon>Bacteria</taxon>
        <taxon>Pseudomonadati</taxon>
        <taxon>Gemmatimonadota</taxon>
        <taxon>Longimicrobiia</taxon>
        <taxon>Longimicrobiales</taxon>
        <taxon>Longimicrobiaceae</taxon>
        <taxon>Longimicrobium</taxon>
    </lineage>
</organism>
<evidence type="ECO:0000313" key="2">
    <source>
        <dbReference type="EMBL" id="MBB6070025.1"/>
    </source>
</evidence>
<dbReference type="EMBL" id="JACHIA010000003">
    <property type="protein sequence ID" value="MBB6070025.1"/>
    <property type="molecule type" value="Genomic_DNA"/>
</dbReference>
<evidence type="ECO:0000313" key="3">
    <source>
        <dbReference type="Proteomes" id="UP000582837"/>
    </source>
</evidence>
<accession>A0A841GX05</accession>
<dbReference type="RefSeq" id="WP_170039726.1">
    <property type="nucleotide sequence ID" value="NZ_JABDTL010000002.1"/>
</dbReference>
<keyword evidence="1" id="KW-0812">Transmembrane</keyword>
<keyword evidence="3" id="KW-1185">Reference proteome</keyword>
<evidence type="ECO:0000256" key="1">
    <source>
        <dbReference type="SAM" id="Phobius"/>
    </source>
</evidence>
<protein>
    <submittedName>
        <fullName evidence="2">Uncharacterized protein</fullName>
    </submittedName>
</protein>
<gene>
    <name evidence="2" type="ORF">HNQ61_001642</name>
</gene>
<reference evidence="2 3" key="1">
    <citation type="submission" date="2020-08" db="EMBL/GenBank/DDBJ databases">
        <title>Genomic Encyclopedia of Type Strains, Phase IV (KMG-IV): sequencing the most valuable type-strain genomes for metagenomic binning, comparative biology and taxonomic classification.</title>
        <authorList>
            <person name="Goeker M."/>
        </authorList>
    </citation>
    <scope>NUCLEOTIDE SEQUENCE [LARGE SCALE GENOMIC DNA]</scope>
    <source>
        <strain evidence="2 3">DSM 29007</strain>
    </source>
</reference>
<keyword evidence="1" id="KW-1133">Transmembrane helix</keyword>
<dbReference type="AlphaFoldDB" id="A0A841GX05"/>
<dbReference type="Proteomes" id="UP000582837">
    <property type="component" value="Unassembled WGS sequence"/>
</dbReference>
<feature type="transmembrane region" description="Helical" evidence="1">
    <location>
        <begin position="50"/>
        <end position="72"/>
    </location>
</feature>
<keyword evidence="1" id="KW-0472">Membrane</keyword>